<gene>
    <name evidence="2" type="ORF">NDU88_009330</name>
</gene>
<accession>A0AAV7QSB8</accession>
<evidence type="ECO:0000313" key="2">
    <source>
        <dbReference type="EMBL" id="KAJ1143018.1"/>
    </source>
</evidence>
<organism evidence="2 3">
    <name type="scientific">Pleurodeles waltl</name>
    <name type="common">Iberian ribbed newt</name>
    <dbReference type="NCBI Taxonomy" id="8319"/>
    <lineage>
        <taxon>Eukaryota</taxon>
        <taxon>Metazoa</taxon>
        <taxon>Chordata</taxon>
        <taxon>Craniata</taxon>
        <taxon>Vertebrata</taxon>
        <taxon>Euteleostomi</taxon>
        <taxon>Amphibia</taxon>
        <taxon>Batrachia</taxon>
        <taxon>Caudata</taxon>
        <taxon>Salamandroidea</taxon>
        <taxon>Salamandridae</taxon>
        <taxon>Pleurodelinae</taxon>
        <taxon>Pleurodeles</taxon>
    </lineage>
</organism>
<feature type="compositionally biased region" description="Basic and acidic residues" evidence="1">
    <location>
        <begin position="34"/>
        <end position="48"/>
    </location>
</feature>
<comment type="caution">
    <text evidence="2">The sequence shown here is derived from an EMBL/GenBank/DDBJ whole genome shotgun (WGS) entry which is preliminary data.</text>
</comment>
<feature type="region of interest" description="Disordered" evidence="1">
    <location>
        <begin position="1"/>
        <end position="49"/>
    </location>
</feature>
<name>A0AAV7QSB8_PLEWA</name>
<evidence type="ECO:0000256" key="1">
    <source>
        <dbReference type="SAM" id="MobiDB-lite"/>
    </source>
</evidence>
<sequence length="71" mass="7741">MASQKHSKKEGSLKDLFAKTPAKRTPQSGLPDAGCRDAAEPGLPEHDGAPLMREFMEELFGCLRDDLATLK</sequence>
<evidence type="ECO:0000313" key="3">
    <source>
        <dbReference type="Proteomes" id="UP001066276"/>
    </source>
</evidence>
<keyword evidence="3" id="KW-1185">Reference proteome</keyword>
<dbReference type="Proteomes" id="UP001066276">
    <property type="component" value="Chromosome 6"/>
</dbReference>
<reference evidence="2" key="1">
    <citation type="journal article" date="2022" name="bioRxiv">
        <title>Sequencing and chromosome-scale assembly of the giantPleurodeles waltlgenome.</title>
        <authorList>
            <person name="Brown T."/>
            <person name="Elewa A."/>
            <person name="Iarovenko S."/>
            <person name="Subramanian E."/>
            <person name="Araus A.J."/>
            <person name="Petzold A."/>
            <person name="Susuki M."/>
            <person name="Suzuki K.-i.T."/>
            <person name="Hayashi T."/>
            <person name="Toyoda A."/>
            <person name="Oliveira C."/>
            <person name="Osipova E."/>
            <person name="Leigh N.D."/>
            <person name="Simon A."/>
            <person name="Yun M.H."/>
        </authorList>
    </citation>
    <scope>NUCLEOTIDE SEQUENCE</scope>
    <source>
        <strain evidence="2">20211129_DDA</strain>
        <tissue evidence="2">Liver</tissue>
    </source>
</reference>
<dbReference type="AlphaFoldDB" id="A0AAV7QSB8"/>
<proteinExistence type="predicted"/>
<dbReference type="EMBL" id="JANPWB010000010">
    <property type="protein sequence ID" value="KAJ1143018.1"/>
    <property type="molecule type" value="Genomic_DNA"/>
</dbReference>
<protein>
    <submittedName>
        <fullName evidence="2">Uncharacterized protein</fullName>
    </submittedName>
</protein>